<dbReference type="KEGG" id="bse:Bsel_2159"/>
<dbReference type="InterPro" id="IPR002880">
    <property type="entry name" value="Pyrv_Fd/Flavodoxin_OxRdtase_N"/>
</dbReference>
<dbReference type="InterPro" id="IPR052368">
    <property type="entry name" value="2-oxoacid_oxidoreductase"/>
</dbReference>
<dbReference type="AlphaFoldDB" id="D6XVC5"/>
<dbReference type="SUPFAM" id="SSF52518">
    <property type="entry name" value="Thiamin diphosphate-binding fold (THDP-binding)"/>
    <property type="match status" value="1"/>
</dbReference>
<evidence type="ECO:0000256" key="1">
    <source>
        <dbReference type="ARBA" id="ARBA00023002"/>
    </source>
</evidence>
<keyword evidence="5" id="KW-1185">Reference proteome</keyword>
<evidence type="ECO:0000259" key="3">
    <source>
        <dbReference type="Pfam" id="PF17147"/>
    </source>
</evidence>
<accession>D6XVC5</accession>
<dbReference type="Gene3D" id="3.40.50.920">
    <property type="match status" value="1"/>
</dbReference>
<dbReference type="EMBL" id="CP001791">
    <property type="protein sequence ID" value="ADH99663.1"/>
    <property type="molecule type" value="Genomic_DNA"/>
</dbReference>
<proteinExistence type="predicted"/>
<keyword evidence="1" id="KW-0560">Oxidoreductase</keyword>
<protein>
    <submittedName>
        <fullName evidence="4">Pyruvate flavodoxin/ferredoxin oxidoreductase domain protein</fullName>
    </submittedName>
</protein>
<dbReference type="STRING" id="439292.Bsel_2159"/>
<dbReference type="HOGENOM" id="CLU_017038_0_0_9"/>
<dbReference type="SUPFAM" id="SSF52922">
    <property type="entry name" value="TK C-terminal domain-like"/>
    <property type="match status" value="1"/>
</dbReference>
<dbReference type="PANTHER" id="PTHR43088">
    <property type="entry name" value="SUBUNIT OF PYRUVATE:FLAVODOXIN OXIDOREDUCTASE-RELATED"/>
    <property type="match status" value="1"/>
</dbReference>
<dbReference type="RefSeq" id="WP_013173085.1">
    <property type="nucleotide sequence ID" value="NC_014219.1"/>
</dbReference>
<sequence>MVKVLMKGNEVIGEAAIQAGCYYFFGYPITPQSELVAYMAKRLPEEGGVFLQAESEVSAINMVYGAASAGVRVMTSSSSPGFSLKQEGISYLAGAELPAVIVNVGRGGPGLGNIQPAQSDYFQVTRGGGHGDYYTPVLAPASLQEIAELTQQAFRIADEYRTPVIILGDGMLGQMMEPVDFESVEQEVMIHNKDWAVTGTAGDGPPKTITSLDLNDVLLEERNHRLQNKYKAIRERETRVTYQYAEDADWFVVAYGTVGRIVQSAVEKAREKGVNVGVIRPISLWPFPYETISGFSETSSHMLVVEMSAGQMIEDVRLAVEGKAPVSFYGRNGGVIPSVNEIFEEIIKVDAEVGVR</sequence>
<gene>
    <name evidence="4" type="ordered locus">Bsel_2159</name>
</gene>
<dbReference type="Gene3D" id="3.40.50.970">
    <property type="match status" value="1"/>
</dbReference>
<evidence type="ECO:0000313" key="5">
    <source>
        <dbReference type="Proteomes" id="UP000000271"/>
    </source>
</evidence>
<dbReference type="NCBIfam" id="NF005507">
    <property type="entry name" value="PRK07119.1"/>
    <property type="match status" value="1"/>
</dbReference>
<feature type="domain" description="Pyruvate:ferredoxin oxidoreductase core" evidence="3">
    <location>
        <begin position="248"/>
        <end position="342"/>
    </location>
</feature>
<dbReference type="Pfam" id="PF17147">
    <property type="entry name" value="PFOR_II"/>
    <property type="match status" value="1"/>
</dbReference>
<dbReference type="eggNOG" id="COG0674">
    <property type="taxonomic scope" value="Bacteria"/>
</dbReference>
<evidence type="ECO:0000313" key="4">
    <source>
        <dbReference type="EMBL" id="ADH99663.1"/>
    </source>
</evidence>
<organism evidence="4 5">
    <name type="scientific">Bacillus selenitireducens (strain ATCC 700615 / DSM 15326 / MLS10)</name>
    <dbReference type="NCBI Taxonomy" id="439292"/>
    <lineage>
        <taxon>Bacteria</taxon>
        <taxon>Bacillati</taxon>
        <taxon>Bacillota</taxon>
        <taxon>Bacilli</taxon>
        <taxon>Bacillales</taxon>
        <taxon>Bacillaceae</taxon>
        <taxon>Salisediminibacterium</taxon>
    </lineage>
</organism>
<dbReference type="InterPro" id="IPR033412">
    <property type="entry name" value="PFOR_II"/>
</dbReference>
<keyword evidence="4" id="KW-0670">Pyruvate</keyword>
<evidence type="ECO:0000259" key="2">
    <source>
        <dbReference type="Pfam" id="PF01855"/>
    </source>
</evidence>
<reference evidence="4" key="1">
    <citation type="submission" date="2009-10" db="EMBL/GenBank/DDBJ databases">
        <title>Complete sequence of Bacillus selenitireducens MLS10.</title>
        <authorList>
            <consortium name="US DOE Joint Genome Institute"/>
            <person name="Lucas S."/>
            <person name="Copeland A."/>
            <person name="Lapidus A."/>
            <person name="Glavina del Rio T."/>
            <person name="Dalin E."/>
            <person name="Tice H."/>
            <person name="Bruce D."/>
            <person name="Goodwin L."/>
            <person name="Pitluck S."/>
            <person name="Sims D."/>
            <person name="Brettin T."/>
            <person name="Detter J.C."/>
            <person name="Han C."/>
            <person name="Larimer F."/>
            <person name="Land M."/>
            <person name="Hauser L."/>
            <person name="Kyrpides N."/>
            <person name="Ovchinnikova G."/>
            <person name="Stolz J."/>
        </authorList>
    </citation>
    <scope>NUCLEOTIDE SEQUENCE [LARGE SCALE GENOMIC DNA]</scope>
    <source>
        <strain evidence="4">MLS10</strain>
    </source>
</reference>
<dbReference type="PANTHER" id="PTHR43088:SF1">
    <property type="entry name" value="SUBUNIT OF PYRUVATE:FLAVODOXIN OXIDOREDUCTASE"/>
    <property type="match status" value="1"/>
</dbReference>
<dbReference type="InterPro" id="IPR029061">
    <property type="entry name" value="THDP-binding"/>
</dbReference>
<feature type="domain" description="Pyruvate flavodoxin/ferredoxin oxidoreductase pyrimidine binding" evidence="2">
    <location>
        <begin position="14"/>
        <end position="196"/>
    </location>
</feature>
<dbReference type="InterPro" id="IPR009014">
    <property type="entry name" value="Transketo_C/PFOR_II"/>
</dbReference>
<dbReference type="Pfam" id="PF01855">
    <property type="entry name" value="POR_N"/>
    <property type="match status" value="1"/>
</dbReference>
<dbReference type="GO" id="GO:0016491">
    <property type="term" value="F:oxidoreductase activity"/>
    <property type="evidence" value="ECO:0007669"/>
    <property type="project" value="UniProtKB-KW"/>
</dbReference>
<name>D6XVC5_BACIE</name>
<dbReference type="Proteomes" id="UP000000271">
    <property type="component" value="Chromosome"/>
</dbReference>
<dbReference type="CDD" id="cd07034">
    <property type="entry name" value="TPP_PYR_PFOR_IOR-alpha_like"/>
    <property type="match status" value="1"/>
</dbReference>